<dbReference type="Gene3D" id="1.10.10.10">
    <property type="entry name" value="Winged helix-like DNA-binding domain superfamily/Winged helix DNA-binding domain"/>
    <property type="match status" value="1"/>
</dbReference>
<keyword evidence="4" id="KW-1185">Reference proteome</keyword>
<name>A0ABX9A3Y4_9SPHN</name>
<gene>
    <name evidence="3" type="ORF">K3136_10590</name>
</gene>
<organism evidence="3 4">
    <name type="scientific">Qipengyuania gelatinilytica</name>
    <dbReference type="NCBI Taxonomy" id="2867231"/>
    <lineage>
        <taxon>Bacteria</taxon>
        <taxon>Pseudomonadati</taxon>
        <taxon>Pseudomonadota</taxon>
        <taxon>Alphaproteobacteria</taxon>
        <taxon>Sphingomonadales</taxon>
        <taxon>Erythrobacteraceae</taxon>
        <taxon>Qipengyuania</taxon>
    </lineage>
</organism>
<dbReference type="SMART" id="SM00421">
    <property type="entry name" value="HTH_LUXR"/>
    <property type="match status" value="1"/>
</dbReference>
<dbReference type="InterPro" id="IPR016032">
    <property type="entry name" value="Sig_transdc_resp-reg_C-effctor"/>
</dbReference>
<evidence type="ECO:0000313" key="4">
    <source>
        <dbReference type="Proteomes" id="UP000824321"/>
    </source>
</evidence>
<evidence type="ECO:0000256" key="1">
    <source>
        <dbReference type="SAM" id="Phobius"/>
    </source>
</evidence>
<dbReference type="Proteomes" id="UP000824321">
    <property type="component" value="Chromosome"/>
</dbReference>
<evidence type="ECO:0000259" key="2">
    <source>
        <dbReference type="SMART" id="SM00421"/>
    </source>
</evidence>
<dbReference type="PRINTS" id="PR00038">
    <property type="entry name" value="HTHLUXR"/>
</dbReference>
<evidence type="ECO:0000313" key="3">
    <source>
        <dbReference type="EMBL" id="QZD94537.1"/>
    </source>
</evidence>
<dbReference type="InterPro" id="IPR036388">
    <property type="entry name" value="WH-like_DNA-bd_sf"/>
</dbReference>
<keyword evidence="1" id="KW-0812">Transmembrane</keyword>
<accession>A0ABX9A3Y4</accession>
<keyword evidence="1" id="KW-1133">Transmembrane helix</keyword>
<dbReference type="EMBL" id="CP081294">
    <property type="protein sequence ID" value="QZD94537.1"/>
    <property type="molecule type" value="Genomic_DNA"/>
</dbReference>
<dbReference type="CDD" id="cd06170">
    <property type="entry name" value="LuxR_C_like"/>
    <property type="match status" value="1"/>
</dbReference>
<feature type="domain" description="HTH luxR-type" evidence="2">
    <location>
        <begin position="13"/>
        <end position="70"/>
    </location>
</feature>
<keyword evidence="1" id="KW-0472">Membrane</keyword>
<dbReference type="SUPFAM" id="SSF46894">
    <property type="entry name" value="C-terminal effector domain of the bipartite response regulators"/>
    <property type="match status" value="1"/>
</dbReference>
<protein>
    <submittedName>
        <fullName evidence="3">Helix-turn-helix transcriptional regulator</fullName>
    </submittedName>
</protein>
<dbReference type="InterPro" id="IPR000792">
    <property type="entry name" value="Tscrpt_reg_LuxR_C"/>
</dbReference>
<dbReference type="Pfam" id="PF08281">
    <property type="entry name" value="Sigma70_r4_2"/>
    <property type="match status" value="1"/>
</dbReference>
<feature type="transmembrane region" description="Helical" evidence="1">
    <location>
        <begin position="142"/>
        <end position="167"/>
    </location>
</feature>
<sequence>MRRMGQKANSAVFDMLTEKQREALFLAASGLTSKEIARDLGISPHSVDKRIDMVRAQLGSIPRHQLVREFRHWHARCESTTGEPSPLDAEIVFDPKMASQPAGDMLLFEDALTFGEQKGWERHASWLHPGIRPSDLSVGWRLMLVLAASFLAAAAFVLVAAAGNVLVDLLR</sequence>
<proteinExistence type="predicted"/>
<reference evidence="3 4" key="1">
    <citation type="submission" date="2021-08" db="EMBL/GenBank/DDBJ databases">
        <title>Comparative Genomics Analysis of the Genus Qipengyuania Reveals Extensive Genetic Diversity and Metabolic Versatility, Including the Description of Fifteen Novel Species.</title>
        <authorList>
            <person name="Liu Y."/>
        </authorList>
    </citation>
    <scope>NUCLEOTIDE SEQUENCE [LARGE SCALE GENOMIC DNA]</scope>
    <source>
        <strain evidence="3 4">1NDH1</strain>
    </source>
</reference>
<dbReference type="InterPro" id="IPR013249">
    <property type="entry name" value="RNA_pol_sigma70_r4_t2"/>
</dbReference>